<dbReference type="PANTHER" id="PTHR32071:SF14">
    <property type="entry name" value="TRANSCRIPTIONAL REGULATORY PROTEIN RTCR"/>
    <property type="match status" value="1"/>
</dbReference>
<dbReference type="Gene3D" id="1.10.8.60">
    <property type="match status" value="1"/>
</dbReference>
<evidence type="ECO:0000256" key="1">
    <source>
        <dbReference type="ARBA" id="ARBA00022741"/>
    </source>
</evidence>
<dbReference type="InterPro" id="IPR002078">
    <property type="entry name" value="Sigma_54_int"/>
</dbReference>
<dbReference type="InterPro" id="IPR003593">
    <property type="entry name" value="AAA+_ATPase"/>
</dbReference>
<evidence type="ECO:0000313" key="5">
    <source>
        <dbReference type="EMBL" id="GLQ36157.1"/>
    </source>
</evidence>
<dbReference type="InterPro" id="IPR027417">
    <property type="entry name" value="P-loop_NTPase"/>
</dbReference>
<dbReference type="Pfam" id="PF06956">
    <property type="entry name" value="RtcR"/>
    <property type="match status" value="1"/>
</dbReference>
<dbReference type="Gene3D" id="3.40.50.300">
    <property type="entry name" value="P-loop containing nucleotide triphosphate hydrolases"/>
    <property type="match status" value="1"/>
</dbReference>
<keyword evidence="2" id="KW-0067">ATP-binding</keyword>
<dbReference type="CDD" id="cd00009">
    <property type="entry name" value="AAA"/>
    <property type="match status" value="1"/>
</dbReference>
<evidence type="ECO:0000313" key="6">
    <source>
        <dbReference type="Proteomes" id="UP001156694"/>
    </source>
</evidence>
<accession>A0ABQ5VY18</accession>
<dbReference type="PIRSF" id="PIRSF037354">
    <property type="entry name" value="Txn_actvtr_RtcR"/>
    <property type="match status" value="1"/>
</dbReference>
<reference evidence="6" key="1">
    <citation type="journal article" date="2019" name="Int. J. Syst. Evol. Microbiol.">
        <title>The Global Catalogue of Microorganisms (GCM) 10K type strain sequencing project: providing services to taxonomists for standard genome sequencing and annotation.</title>
        <authorList>
            <consortium name="The Broad Institute Genomics Platform"/>
            <consortium name="The Broad Institute Genome Sequencing Center for Infectious Disease"/>
            <person name="Wu L."/>
            <person name="Ma J."/>
        </authorList>
    </citation>
    <scope>NUCLEOTIDE SEQUENCE [LARGE SCALE GENOMIC DNA]</scope>
    <source>
        <strain evidence="6">NBRC 110140</strain>
    </source>
</reference>
<feature type="domain" description="Sigma-54 factor interaction" evidence="4">
    <location>
        <begin position="179"/>
        <end position="416"/>
    </location>
</feature>
<dbReference type="SUPFAM" id="SSF52540">
    <property type="entry name" value="P-loop containing nucleoside triphosphate hydrolases"/>
    <property type="match status" value="1"/>
</dbReference>
<sequence>MKKNVVIGFLGTQLDMGRKRKWRPSIQLCQHADFPVARFELIHDMRYRRLAHDVKQGITAISPETEVLLQEINFQDPWDFEEMYGALFDFARDYGFDDERENYHVHLTTGTHVAQICWFLLTESRHIPAKLIQTSPPREGDDTAGSFQVVDLDLSKYNALQKRFDLVHQEYNTLLKGGIETRSSDFNALIERMELVATTSDAPLLLLGPTGTGKSELASRLYELKLQRRRVKGRLVHVNCSTLKGERAMSTLFGHRRGAMGTQSERGGLLQEANGGILFLDEIDELGLDEQAIILHAVESGKYFPLGSDYEVTSRFHLIAGASRDLAQLVAQGKFRPDLFARLNLWTFHLPSLRQRPEDIQPNLDFELARVEKLLGMRFSFNADAAKRYSQFATNPATHWAGNFRDLSASMQRMCTLAPRGRITLAMVEREIETLSQQWENTAENADTKLLADVMGGSISDVDEFDRVQLAHVIRACRESESLSAAGRRLFGASRVQKKSKNDADRLKKYLNKFDLSWTSVTE</sequence>
<dbReference type="EMBL" id="BSNN01000008">
    <property type="protein sequence ID" value="GLQ36157.1"/>
    <property type="molecule type" value="Genomic_DNA"/>
</dbReference>
<proteinExistence type="predicted"/>
<keyword evidence="3" id="KW-0010">Activator</keyword>
<evidence type="ECO:0000256" key="2">
    <source>
        <dbReference type="ARBA" id="ARBA00022840"/>
    </source>
</evidence>
<protein>
    <submittedName>
        <fullName evidence="5">Fis family transcriptional regulator</fullName>
    </submittedName>
</protein>
<dbReference type="InterPro" id="IPR025943">
    <property type="entry name" value="Sigma_54_int_dom_ATP-bd_2"/>
</dbReference>
<dbReference type="InterPro" id="IPR017183">
    <property type="entry name" value="Sigma54_dep_tscrpt_act_RtcR"/>
</dbReference>
<dbReference type="Proteomes" id="UP001156694">
    <property type="component" value="Unassembled WGS sequence"/>
</dbReference>
<dbReference type="RefSeq" id="WP_284379709.1">
    <property type="nucleotide sequence ID" value="NZ_BSNN01000008.1"/>
</dbReference>
<dbReference type="PROSITE" id="PS00676">
    <property type="entry name" value="SIGMA54_INTERACT_2"/>
    <property type="match status" value="1"/>
</dbReference>
<dbReference type="Pfam" id="PF00158">
    <property type="entry name" value="Sigma54_activat"/>
    <property type="match status" value="1"/>
</dbReference>
<dbReference type="SMART" id="SM00382">
    <property type="entry name" value="AAA"/>
    <property type="match status" value="1"/>
</dbReference>
<evidence type="ECO:0000259" key="4">
    <source>
        <dbReference type="PROSITE" id="PS50045"/>
    </source>
</evidence>
<keyword evidence="6" id="KW-1185">Reference proteome</keyword>
<organism evidence="5 6">
    <name type="scientific">Amylibacter marinus</name>
    <dbReference type="NCBI Taxonomy" id="1475483"/>
    <lineage>
        <taxon>Bacteria</taxon>
        <taxon>Pseudomonadati</taxon>
        <taxon>Pseudomonadota</taxon>
        <taxon>Alphaproteobacteria</taxon>
        <taxon>Rhodobacterales</taxon>
        <taxon>Paracoccaceae</taxon>
        <taxon>Amylibacter</taxon>
    </lineage>
</organism>
<gene>
    <name evidence="5" type="ORF">GCM10007939_24410</name>
</gene>
<dbReference type="NCBIfam" id="NF038308">
    <property type="entry name" value="RNA_repair_RtcR"/>
    <property type="match status" value="1"/>
</dbReference>
<dbReference type="PROSITE" id="PS50045">
    <property type="entry name" value="SIGMA54_INTERACT_4"/>
    <property type="match status" value="1"/>
</dbReference>
<dbReference type="InterPro" id="IPR009715">
    <property type="entry name" value="RtcR"/>
</dbReference>
<comment type="caution">
    <text evidence="5">The sequence shown here is derived from an EMBL/GenBank/DDBJ whole genome shotgun (WGS) entry which is preliminary data.</text>
</comment>
<dbReference type="PANTHER" id="PTHR32071">
    <property type="entry name" value="TRANSCRIPTIONAL REGULATORY PROTEIN"/>
    <property type="match status" value="1"/>
</dbReference>
<keyword evidence="1" id="KW-0547">Nucleotide-binding</keyword>
<name>A0ABQ5VY18_9RHOB</name>
<evidence type="ECO:0000256" key="3">
    <source>
        <dbReference type="ARBA" id="ARBA00023159"/>
    </source>
</evidence>